<evidence type="ECO:0000313" key="2">
    <source>
        <dbReference type="Proteomes" id="UP001231941"/>
    </source>
</evidence>
<evidence type="ECO:0000313" key="1">
    <source>
        <dbReference type="EMBL" id="MDP5276356.1"/>
    </source>
</evidence>
<keyword evidence="2" id="KW-1185">Reference proteome</keyword>
<dbReference type="EMBL" id="JAVAMP010000013">
    <property type="protein sequence ID" value="MDP5276356.1"/>
    <property type="molecule type" value="Genomic_DNA"/>
</dbReference>
<organism evidence="1 2">
    <name type="scientific">Chengkuizengella axinellae</name>
    <dbReference type="NCBI Taxonomy" id="3064388"/>
    <lineage>
        <taxon>Bacteria</taxon>
        <taxon>Bacillati</taxon>
        <taxon>Bacillota</taxon>
        <taxon>Bacilli</taxon>
        <taxon>Bacillales</taxon>
        <taxon>Paenibacillaceae</taxon>
        <taxon>Chengkuizengella</taxon>
    </lineage>
</organism>
<name>A0ABT9J404_9BACL</name>
<dbReference type="Proteomes" id="UP001231941">
    <property type="component" value="Unassembled WGS sequence"/>
</dbReference>
<reference evidence="1 2" key="1">
    <citation type="submission" date="2023-08" db="EMBL/GenBank/DDBJ databases">
        <authorList>
            <person name="Park J.-S."/>
        </authorList>
    </citation>
    <scope>NUCLEOTIDE SEQUENCE [LARGE SCALE GENOMIC DNA]</scope>
    <source>
        <strain evidence="1 2">2205SS18-9</strain>
    </source>
</reference>
<evidence type="ECO:0008006" key="3">
    <source>
        <dbReference type="Google" id="ProtNLM"/>
    </source>
</evidence>
<comment type="caution">
    <text evidence="1">The sequence shown here is derived from an EMBL/GenBank/DDBJ whole genome shotgun (WGS) entry which is preliminary data.</text>
</comment>
<proteinExistence type="predicted"/>
<gene>
    <name evidence="1" type="ORF">Q5Y73_19880</name>
</gene>
<dbReference type="RefSeq" id="WP_305993659.1">
    <property type="nucleotide sequence ID" value="NZ_JAVAMP010000013.1"/>
</dbReference>
<accession>A0ABT9J404</accession>
<protein>
    <recommendedName>
        <fullName evidence="3">Spore coat protein</fullName>
    </recommendedName>
</protein>
<sequence length="160" mass="17466">MLRLSYAVCFEGVSGGSSSNRHYNRCVNSDLINVDNFIAFTSAGNIPICQFTGVIPFNTTIPINMLKQIKRNKGECACCEDTMTNLLISLKGQRVTIVFLDAEITETITETGEGIVILDNRIAVSTCAIVSVTPISIQQQIDDSSSFFNFQQIKNSSPAT</sequence>